<dbReference type="PANTHER" id="PTHR43433">
    <property type="entry name" value="HYDROLASE, ALPHA/BETA FOLD FAMILY PROTEIN"/>
    <property type="match status" value="1"/>
</dbReference>
<gene>
    <name evidence="2" type="ORF">GOQ27_03950</name>
</gene>
<evidence type="ECO:0000259" key="1">
    <source>
        <dbReference type="Pfam" id="PF00561"/>
    </source>
</evidence>
<comment type="caution">
    <text evidence="2">The sequence shown here is derived from an EMBL/GenBank/DDBJ whole genome shotgun (WGS) entry which is preliminary data.</text>
</comment>
<dbReference type="PANTHER" id="PTHR43433:SF1">
    <property type="entry name" value="BLL5160 PROTEIN"/>
    <property type="match status" value="1"/>
</dbReference>
<organism evidence="2 3">
    <name type="scientific">Anaeromonas frigoriresistens</name>
    <dbReference type="NCBI Taxonomy" id="2683708"/>
    <lineage>
        <taxon>Bacteria</taxon>
        <taxon>Bacillati</taxon>
        <taxon>Bacillota</taxon>
        <taxon>Tissierellia</taxon>
        <taxon>Tissierellales</taxon>
        <taxon>Thermohalobacteraceae</taxon>
        <taxon>Anaeromonas</taxon>
    </lineage>
</organism>
<accession>A0A942UWC2</accession>
<name>A0A942UWC2_9FIRM</name>
<evidence type="ECO:0000313" key="3">
    <source>
        <dbReference type="Proteomes" id="UP000724672"/>
    </source>
</evidence>
<keyword evidence="2" id="KW-0378">Hydrolase</keyword>
<dbReference type="SUPFAM" id="SSF53474">
    <property type="entry name" value="alpha/beta-Hydrolases"/>
    <property type="match status" value="1"/>
</dbReference>
<dbReference type="InterPro" id="IPR029058">
    <property type="entry name" value="AB_hydrolase_fold"/>
</dbReference>
<keyword evidence="3" id="KW-1185">Reference proteome</keyword>
<dbReference type="PRINTS" id="PR00111">
    <property type="entry name" value="ABHYDROLASE"/>
</dbReference>
<dbReference type="RefSeq" id="WP_203365528.1">
    <property type="nucleotide sequence ID" value="NZ_WSFT01000019.1"/>
</dbReference>
<dbReference type="Proteomes" id="UP000724672">
    <property type="component" value="Unassembled WGS sequence"/>
</dbReference>
<proteinExistence type="predicted"/>
<dbReference type="EMBL" id="WSFT01000019">
    <property type="protein sequence ID" value="MBS4537601.1"/>
    <property type="molecule type" value="Genomic_DNA"/>
</dbReference>
<dbReference type="InterPro" id="IPR050471">
    <property type="entry name" value="AB_hydrolase"/>
</dbReference>
<dbReference type="GO" id="GO:0016787">
    <property type="term" value="F:hydrolase activity"/>
    <property type="evidence" value="ECO:0007669"/>
    <property type="project" value="UniProtKB-KW"/>
</dbReference>
<dbReference type="AlphaFoldDB" id="A0A942UWC2"/>
<dbReference type="InterPro" id="IPR000073">
    <property type="entry name" value="AB_hydrolase_1"/>
</dbReference>
<sequence>MAKILINDKNIYYEVHGEGEPLIILNGIMMSTTSWQGFVDVLAENNKLILLDFIDQGQSDKSHIDYNQDIHVETLVGLLDYLDINKVHMVGISYGGEVAMKFSLKYQERLNSLTLANTTSYTNHNLKDIGKSWINAAKTCNGSNFFKTTIPVIYSTEFYEENIEWLRKREELFRQAFTKEWYEGFIRLTLSAEDLNVTEELENIKVPTLIIGSEEDIITPIKYQQKIHDKIKDSRFAVIKEAGHASMYEKPYEFLALVLGFIKVYNKEIKIS</sequence>
<protein>
    <submittedName>
        <fullName evidence="2">Alpha/beta hydrolase</fullName>
    </submittedName>
</protein>
<dbReference type="Pfam" id="PF00561">
    <property type="entry name" value="Abhydrolase_1"/>
    <property type="match status" value="1"/>
</dbReference>
<evidence type="ECO:0000313" key="2">
    <source>
        <dbReference type="EMBL" id="MBS4537601.1"/>
    </source>
</evidence>
<feature type="domain" description="AB hydrolase-1" evidence="1">
    <location>
        <begin position="21"/>
        <end position="251"/>
    </location>
</feature>
<reference evidence="2" key="1">
    <citation type="submission" date="2019-12" db="EMBL/GenBank/DDBJ databases">
        <title>Clostridiaceae gen. nov. sp. nov., isolated from sediment in Xinjiang, China.</title>
        <authorList>
            <person name="Zhang R."/>
        </authorList>
    </citation>
    <scope>NUCLEOTIDE SEQUENCE</scope>
    <source>
        <strain evidence="2">D2Q-11</strain>
    </source>
</reference>
<dbReference type="Gene3D" id="3.40.50.1820">
    <property type="entry name" value="alpha/beta hydrolase"/>
    <property type="match status" value="1"/>
</dbReference>